<dbReference type="InterPro" id="IPR001254">
    <property type="entry name" value="Trypsin_dom"/>
</dbReference>
<feature type="compositionally biased region" description="Acidic residues" evidence="3">
    <location>
        <begin position="401"/>
        <end position="419"/>
    </location>
</feature>
<feature type="region of interest" description="Disordered" evidence="3">
    <location>
        <begin position="51"/>
        <end position="75"/>
    </location>
</feature>
<sequence length="1982" mass="218622">MTDVIRCMHCHCKTPLVSAYKRGKHYSCPDCNAARIALQKHMKEIGQWDRWQRMSQDQRNEEIRQNKGRSKGKGKKFEVVVSEKVKVSDSISMEKNKEYVNQREFRKACKNRWGLRGKEADMRWQDLLSDVNVPKSKDQMGWTTMPVLHCFKQRGTRKLEHTKEIGTDQLREVDRFADFTDATVLEVEAATQVKKGGKNKLPPKRKGAGEINPKADLEDEPNRKRPRHKDAEKDVARIGALRSRWSAVDQTVGSSVSGVQGVLFGAGWMDEWFPVKRMGDILKDTAELVYMVTEKPEFAKELEMYLYLIAKSAWRLFAAVPSEVKDQESSVHKEMMARVDAVGSEEAVRGVEASPLTKTTLEKAFNNDDDLDPKAVKAWERSVKALFAALEVATFACAAAEEQEEDEAGATAEEAEEDEAAKAAGALGDGSGGGDADESLHTSENYKLTWPVMEAMGSKFSHLRDSVTLIGAATDLTQLDMNDVPVPVLYDGWTAHLPQPLLEEFHTFIEHKNPLPPMSRTKLQCRGTMRLESLLRSDQTTPASAESSDWDLVSSAFWGAWEFNKYGESFFSKVNNELTADVRKKLQAERLFQQRWQCIREGHVFKGINEMLLPRMVACITGTRFICGAPLQDLCQHLSEKLGDDWAGSFLQLCDQLPQLSARELGDAGGFFVVLKEKQMIEIPAGYVFAEAPLTPASVGSYWSVLRRGCSAGVLRDAGFSLGDMIELDLQKHRQGNEEFLDRVHAQVQAVPTFVGWAIFRGNLASEKGEERPGAEEPVTKAVTAEVKQPAQLALANQAFVNDELDMHAEGEVPAANPDSVPTTIDCAATQSAAQDAGSTPSAVPAEVSPEVNAEMREGATLLLEHLEKVYKPDVDRNTFLGKSIRDAAGVQFIDVRTGVAALRGMISAEPGTAPLQPKREPNLEADDAPTMVDLTDSPSPAGPPDLEPGPTVTAAAPSCPSSPAASQSNRRLRGKTPNQFDEAALAIMEMRERISKPHMSVDVDVADVDVDFTLQRCREVQYHYVLSLQNGEPQCPVTDGIVRPLVCEEEGRFVLRGVTSWGQGCAYPNFPGVYGRVHSVMSWIRDVMSDKVEKAYVDDEDPDISHINFQGAMWSVISGPCRVDAEKCLTSPGYPGAYGNAQSCKIAVDPSAAKPIRVDSFETEEYYDVLQINCRTFSGTLGPNGPALQRGDATPAWLPRRWRSRGVSVCGVRHFSKAPGARHTLAKRVKWDAWPSSFPDFADLFALQEKLDCILGDFTDRLLVIDVANGVQFAGRLQPELLSTKPAAHSDLRKVRHLSALEHADVRLLFDMQPSFHCALSRQTIAWGTLLEQFPVPRQSSPSHFRHVLDGKSLPGIGAVQFPEALDALPNQLTPVQLGQSQPQAAQDRQLASIAGSSGDRETPISGTTPTRVEKLLQQIVQAAETGNVELVRNRCAVLGQELTVPNAKVSRAKGGGLAYRADFMLHSVLLADHVALKMSLSPTLSAHLLQQPLPAPSRWALNRWRLELDYACMIFCRRHLLSVDTDWFVHVRADASPQGGRDFLVCELDRCVIPQRDAQRLSDPQITEVEISTRLLPLAIVGAKAASASHKALLLMKSLSLESESLQETLRRTVTLLFDYGAESGIWKLSAAPFLDSAEAAHFHSPFAVVPAGPAADPRGLQEAELCRLFPRALPLADGDHALRHVSVMSELNASFAAWETFKETVSAVAKEHKKQMASLFKTVCPSFVEHRWQYLFETLSWIAPRQQCLAYLKLEELSGGRDDGDGQDAAVLSSKQLELLAGLCGDAVQNVDALKFWALTGLARLLADWGQRFSWSLHSCPCHPRRLRRSEVDDADKTAQSGKCGGKTVPCPMEGRMCVPLAAGLAEVAIQRLSAIGIPAHVQQALRQLEAADAGAASELMDGFKTAVSRISFRMKQAFGYWKELPWALLVIMRPWVEYFSSSEEALSCQKECREMALLLLRQHDATVNKAALGLLSRS</sequence>
<feature type="compositionally biased region" description="Polar residues" evidence="3">
    <location>
        <begin position="1379"/>
        <end position="1388"/>
    </location>
</feature>
<feature type="region of interest" description="Disordered" evidence="3">
    <location>
        <begin position="1379"/>
        <end position="1410"/>
    </location>
</feature>
<evidence type="ECO:0000313" key="6">
    <source>
        <dbReference type="Proteomes" id="UP000186817"/>
    </source>
</evidence>
<name>A0A1Q9DQF0_SYMMI</name>
<keyword evidence="2" id="KW-0378">Hydrolase</keyword>
<dbReference type="Gene3D" id="2.40.10.10">
    <property type="entry name" value="Trypsin-like serine proteases"/>
    <property type="match status" value="1"/>
</dbReference>
<evidence type="ECO:0000313" key="5">
    <source>
        <dbReference type="EMBL" id="OLP97409.1"/>
    </source>
</evidence>
<dbReference type="PANTHER" id="PTHR24264">
    <property type="entry name" value="TRYPSIN-RELATED"/>
    <property type="match status" value="1"/>
</dbReference>
<proteinExistence type="predicted"/>
<dbReference type="GO" id="GO:0005615">
    <property type="term" value="C:extracellular space"/>
    <property type="evidence" value="ECO:0007669"/>
    <property type="project" value="TreeGrafter"/>
</dbReference>
<feature type="region of interest" description="Disordered" evidence="3">
    <location>
        <begin position="910"/>
        <end position="978"/>
    </location>
</feature>
<feature type="region of interest" description="Disordered" evidence="3">
    <location>
        <begin position="192"/>
        <end position="233"/>
    </location>
</feature>
<keyword evidence="6" id="KW-1185">Reference proteome</keyword>
<dbReference type="GO" id="GO:0006508">
    <property type="term" value="P:proteolysis"/>
    <property type="evidence" value="ECO:0007669"/>
    <property type="project" value="UniProtKB-KW"/>
</dbReference>
<evidence type="ECO:0000256" key="1">
    <source>
        <dbReference type="ARBA" id="ARBA00022670"/>
    </source>
</evidence>
<dbReference type="EMBL" id="LSRX01000434">
    <property type="protein sequence ID" value="OLP97409.1"/>
    <property type="molecule type" value="Genomic_DNA"/>
</dbReference>
<dbReference type="InterPro" id="IPR050127">
    <property type="entry name" value="Serine_Proteases_S1"/>
</dbReference>
<dbReference type="InterPro" id="IPR009003">
    <property type="entry name" value="Peptidase_S1_PA"/>
</dbReference>
<organism evidence="5 6">
    <name type="scientific">Symbiodinium microadriaticum</name>
    <name type="common">Dinoflagellate</name>
    <name type="synonym">Zooxanthella microadriatica</name>
    <dbReference type="NCBI Taxonomy" id="2951"/>
    <lineage>
        <taxon>Eukaryota</taxon>
        <taxon>Sar</taxon>
        <taxon>Alveolata</taxon>
        <taxon>Dinophyceae</taxon>
        <taxon>Suessiales</taxon>
        <taxon>Symbiodiniaceae</taxon>
        <taxon>Symbiodinium</taxon>
    </lineage>
</organism>
<dbReference type="GO" id="GO:0004252">
    <property type="term" value="F:serine-type endopeptidase activity"/>
    <property type="evidence" value="ECO:0007669"/>
    <property type="project" value="InterPro"/>
</dbReference>
<dbReference type="SUPFAM" id="SSF50494">
    <property type="entry name" value="Trypsin-like serine proteases"/>
    <property type="match status" value="1"/>
</dbReference>
<dbReference type="PROSITE" id="PS50240">
    <property type="entry name" value="TRYPSIN_DOM"/>
    <property type="match status" value="1"/>
</dbReference>
<feature type="compositionally biased region" description="Basic residues" evidence="3">
    <location>
        <begin position="195"/>
        <end position="206"/>
    </location>
</feature>
<dbReference type="Proteomes" id="UP000186817">
    <property type="component" value="Unassembled WGS sequence"/>
</dbReference>
<gene>
    <name evidence="5" type="primary">PLG</name>
    <name evidence="5" type="ORF">AK812_SmicGene20261</name>
</gene>
<reference evidence="5 6" key="1">
    <citation type="submission" date="2016-02" db="EMBL/GenBank/DDBJ databases">
        <title>Genome analysis of coral dinoflagellate symbionts highlights evolutionary adaptations to a symbiotic lifestyle.</title>
        <authorList>
            <person name="Aranda M."/>
            <person name="Li Y."/>
            <person name="Liew Y.J."/>
            <person name="Baumgarten S."/>
            <person name="Simakov O."/>
            <person name="Wilson M."/>
            <person name="Piel J."/>
            <person name="Ashoor H."/>
            <person name="Bougouffa S."/>
            <person name="Bajic V.B."/>
            <person name="Ryu T."/>
            <person name="Ravasi T."/>
            <person name="Bayer T."/>
            <person name="Micklem G."/>
            <person name="Kim H."/>
            <person name="Bhak J."/>
            <person name="Lajeunesse T.C."/>
            <person name="Voolstra C.R."/>
        </authorList>
    </citation>
    <scope>NUCLEOTIDE SEQUENCE [LARGE SCALE GENOMIC DNA]</scope>
    <source>
        <strain evidence="5 6">CCMP2467</strain>
    </source>
</reference>
<protein>
    <submittedName>
        <fullName evidence="5">Plasminogen</fullName>
    </submittedName>
</protein>
<feature type="domain" description="Peptidase S1" evidence="4">
    <location>
        <begin position="759"/>
        <end position="1090"/>
    </location>
</feature>
<accession>A0A1Q9DQF0</accession>
<evidence type="ECO:0000259" key="4">
    <source>
        <dbReference type="PROSITE" id="PS50240"/>
    </source>
</evidence>
<feature type="compositionally biased region" description="Basic and acidic residues" evidence="3">
    <location>
        <begin position="51"/>
        <end position="65"/>
    </location>
</feature>
<evidence type="ECO:0000256" key="2">
    <source>
        <dbReference type="ARBA" id="ARBA00022801"/>
    </source>
</evidence>
<dbReference type="PANTHER" id="PTHR24264:SF54">
    <property type="entry name" value="PEPTIDASE S1 DOMAIN-CONTAINING PROTEIN"/>
    <property type="match status" value="1"/>
</dbReference>
<feature type="compositionally biased region" description="Basic and acidic residues" evidence="3">
    <location>
        <begin position="213"/>
        <end position="233"/>
    </location>
</feature>
<comment type="caution">
    <text evidence="5">The sequence shown here is derived from an EMBL/GenBank/DDBJ whole genome shotgun (WGS) entry which is preliminary data.</text>
</comment>
<dbReference type="Pfam" id="PF00089">
    <property type="entry name" value="Trypsin"/>
    <property type="match status" value="1"/>
</dbReference>
<keyword evidence="1" id="KW-0645">Protease</keyword>
<feature type="compositionally biased region" description="Low complexity" evidence="3">
    <location>
        <begin position="955"/>
        <end position="969"/>
    </location>
</feature>
<evidence type="ECO:0000256" key="3">
    <source>
        <dbReference type="SAM" id="MobiDB-lite"/>
    </source>
</evidence>
<feature type="region of interest" description="Disordered" evidence="3">
    <location>
        <begin position="401"/>
        <end position="440"/>
    </location>
</feature>
<dbReference type="InterPro" id="IPR043504">
    <property type="entry name" value="Peptidase_S1_PA_chymotrypsin"/>
</dbReference>
<dbReference type="OrthoDB" id="419696at2759"/>